<dbReference type="Proteomes" id="UP001177160">
    <property type="component" value="Unassembled WGS sequence"/>
</dbReference>
<keyword evidence="1" id="KW-0472">Membrane</keyword>
<accession>A0ABT2Y585</accession>
<feature type="transmembrane region" description="Helical" evidence="1">
    <location>
        <begin position="185"/>
        <end position="207"/>
    </location>
</feature>
<sequence>MTYRVKFILVFSVLWLLFMGSTLSIQADSTVDAVYFGSYTCLNCQQVESSGVLQDIQDQGYVLQKYMSEDDYDLFESMFTRYARTYDVPKNKNLVPILYVGQTYYAGAEVIIDGIQSGEIQFVMDGSAPLDPIEFVYGDITFSDLWVLLGSTAVLGILDAFNPCAIAMLLMFLSFLTDKKRSKPIFYICLSYIIAIFVTYFILGTFLSKALALLVPYMVIFYTIIIVLSLVIAALNFLDFFAARRQAYGEIKNQLPRRFFVVTKKLMNNFAESIESGDITVYLVAFLIGMFVAIVEFPCSGQAFVAWTAIVVDRTAHVLLFNGLLFVYVLLFVSPLIVISLITLRSQNIHVVSNFIRTRLDIIKLINALVFLGVAIYYIFRVFIR</sequence>
<keyword evidence="4" id="KW-1185">Reference proteome</keyword>
<feature type="transmembrane region" description="Helical" evidence="1">
    <location>
        <begin position="319"/>
        <end position="344"/>
    </location>
</feature>
<evidence type="ECO:0000256" key="2">
    <source>
        <dbReference type="SAM" id="SignalP"/>
    </source>
</evidence>
<protein>
    <recommendedName>
        <fullName evidence="5">Cytochrome C biogenesis protein transmembrane domain-containing protein</fullName>
    </recommendedName>
</protein>
<organism evidence="3 4">
    <name type="scientific">Paracholeplasma manati</name>
    <dbReference type="NCBI Taxonomy" id="591373"/>
    <lineage>
        <taxon>Bacteria</taxon>
        <taxon>Bacillati</taxon>
        <taxon>Mycoplasmatota</taxon>
        <taxon>Mollicutes</taxon>
        <taxon>Acholeplasmatales</taxon>
        <taxon>Acholeplasmataceae</taxon>
        <taxon>Paracholeplasma</taxon>
    </lineage>
</organism>
<name>A0ABT2Y585_9MOLU</name>
<keyword evidence="1" id="KW-1133">Transmembrane helix</keyword>
<feature type="signal peptide" evidence="2">
    <location>
        <begin position="1"/>
        <end position="27"/>
    </location>
</feature>
<proteinExistence type="predicted"/>
<comment type="caution">
    <text evidence="3">The sequence shown here is derived from an EMBL/GenBank/DDBJ whole genome shotgun (WGS) entry which is preliminary data.</text>
</comment>
<evidence type="ECO:0000313" key="4">
    <source>
        <dbReference type="Proteomes" id="UP001177160"/>
    </source>
</evidence>
<evidence type="ECO:0000256" key="1">
    <source>
        <dbReference type="SAM" id="Phobius"/>
    </source>
</evidence>
<feature type="transmembrane region" description="Helical" evidence="1">
    <location>
        <begin position="365"/>
        <end position="384"/>
    </location>
</feature>
<feature type="chain" id="PRO_5045916874" description="Cytochrome C biogenesis protein transmembrane domain-containing protein" evidence="2">
    <location>
        <begin position="28"/>
        <end position="385"/>
    </location>
</feature>
<keyword evidence="2" id="KW-0732">Signal</keyword>
<gene>
    <name evidence="3" type="ORF">N7548_03595</name>
</gene>
<feature type="transmembrane region" description="Helical" evidence="1">
    <location>
        <begin position="281"/>
        <end position="307"/>
    </location>
</feature>
<evidence type="ECO:0000313" key="3">
    <source>
        <dbReference type="EMBL" id="MCV2231907.1"/>
    </source>
</evidence>
<reference evidence="3" key="1">
    <citation type="submission" date="2022-09" db="EMBL/GenBank/DDBJ databases">
        <title>Novel Mycoplasma species identified in domestic and wild animals.</title>
        <authorList>
            <person name="Volokhov D.V."/>
            <person name="Furtak V.A."/>
            <person name="Zagorodnyaya T.A."/>
        </authorList>
    </citation>
    <scope>NUCLEOTIDE SEQUENCE</scope>
    <source>
        <strain evidence="3">Oakley</strain>
    </source>
</reference>
<feature type="transmembrane region" description="Helical" evidence="1">
    <location>
        <begin position="219"/>
        <end position="242"/>
    </location>
</feature>
<evidence type="ECO:0008006" key="5">
    <source>
        <dbReference type="Google" id="ProtNLM"/>
    </source>
</evidence>
<keyword evidence="1" id="KW-0812">Transmembrane</keyword>
<dbReference type="RefSeq" id="WP_263608060.1">
    <property type="nucleotide sequence ID" value="NZ_JAOVQM010000002.1"/>
</dbReference>
<feature type="transmembrane region" description="Helical" evidence="1">
    <location>
        <begin position="145"/>
        <end position="173"/>
    </location>
</feature>
<dbReference type="EMBL" id="JAOVQM010000002">
    <property type="protein sequence ID" value="MCV2231907.1"/>
    <property type="molecule type" value="Genomic_DNA"/>
</dbReference>